<organism evidence="7 8">
    <name type="scientific">Fonsecaea monophora</name>
    <dbReference type="NCBI Taxonomy" id="254056"/>
    <lineage>
        <taxon>Eukaryota</taxon>
        <taxon>Fungi</taxon>
        <taxon>Dikarya</taxon>
        <taxon>Ascomycota</taxon>
        <taxon>Pezizomycotina</taxon>
        <taxon>Eurotiomycetes</taxon>
        <taxon>Chaetothyriomycetidae</taxon>
        <taxon>Chaetothyriales</taxon>
        <taxon>Herpotrichiellaceae</taxon>
        <taxon>Fonsecaea</taxon>
    </lineage>
</organism>
<dbReference type="GO" id="GO:0016846">
    <property type="term" value="F:carbon-sulfur lyase activity"/>
    <property type="evidence" value="ECO:0007669"/>
    <property type="project" value="InterPro"/>
</dbReference>
<comment type="similarity">
    <text evidence="1">Belongs to the Gfa family.</text>
</comment>
<keyword evidence="4" id="KW-0456">Lyase</keyword>
<keyword evidence="8" id="KW-1185">Reference proteome</keyword>
<dbReference type="AlphaFoldDB" id="A0A177FJ40"/>
<dbReference type="GO" id="GO:0046872">
    <property type="term" value="F:metal ion binding"/>
    <property type="evidence" value="ECO:0007669"/>
    <property type="project" value="UniProtKB-KW"/>
</dbReference>
<dbReference type="InterPro" id="IPR011057">
    <property type="entry name" value="Mss4-like_sf"/>
</dbReference>
<keyword evidence="2" id="KW-0479">Metal-binding</keyword>
<feature type="domain" description="CENP-V/GFA" evidence="6">
    <location>
        <begin position="2"/>
        <end position="110"/>
    </location>
</feature>
<proteinExistence type="inferred from homology"/>
<dbReference type="SUPFAM" id="SSF51316">
    <property type="entry name" value="Mss4-like"/>
    <property type="match status" value="1"/>
</dbReference>
<evidence type="ECO:0000313" key="7">
    <source>
        <dbReference type="EMBL" id="OAG44258.1"/>
    </source>
</evidence>
<keyword evidence="3" id="KW-0862">Zinc</keyword>
<dbReference type="EMBL" id="LVKK01000005">
    <property type="protein sequence ID" value="OAG44258.1"/>
    <property type="molecule type" value="Genomic_DNA"/>
</dbReference>
<evidence type="ECO:0000256" key="5">
    <source>
        <dbReference type="SAM" id="Coils"/>
    </source>
</evidence>
<dbReference type="Gene3D" id="3.90.1590.10">
    <property type="entry name" value="glutathione-dependent formaldehyde- activating enzyme (gfa)"/>
    <property type="match status" value="1"/>
</dbReference>
<evidence type="ECO:0000259" key="6">
    <source>
        <dbReference type="PROSITE" id="PS51891"/>
    </source>
</evidence>
<reference evidence="7 8" key="1">
    <citation type="submission" date="2016-03" db="EMBL/GenBank/DDBJ databases">
        <title>Draft genome sequence of the Fonsecaea monophora CBS 269.37.</title>
        <authorList>
            <person name="Bombassaro A."/>
            <person name="Vinicius W.A."/>
            <person name="De Hoog S."/>
            <person name="Sun J."/>
            <person name="Souza E.M."/>
            <person name="Raittz R.T."/>
            <person name="Costa F."/>
            <person name="Leao A.C."/>
            <person name="Tadra-Sfeir M.Z."/>
            <person name="Baura V."/>
            <person name="Balsanelli E."/>
            <person name="Pedrosa F.O."/>
            <person name="Moreno L.F."/>
            <person name="Steffens M.B."/>
            <person name="Xi L."/>
            <person name="Bocca A.L."/>
            <person name="Felipe M.S."/>
            <person name="Teixeira M."/>
            <person name="Telles Filho F.Q."/>
            <person name="Azevedo C.M."/>
            <person name="Gomes R."/>
            <person name="Vicente V.A."/>
        </authorList>
    </citation>
    <scope>NUCLEOTIDE SEQUENCE [LARGE SCALE GENOMIC DNA]</scope>
    <source>
        <strain evidence="7 8">CBS 269.37</strain>
    </source>
</reference>
<dbReference type="RefSeq" id="XP_022516210.1">
    <property type="nucleotide sequence ID" value="XM_022651237.1"/>
</dbReference>
<dbReference type="GeneID" id="34596433"/>
<comment type="caution">
    <text evidence="7">The sequence shown here is derived from an EMBL/GenBank/DDBJ whole genome shotgun (WGS) entry which is preliminary data.</text>
</comment>
<dbReference type="OrthoDB" id="1918685at2759"/>
<protein>
    <recommendedName>
        <fullName evidence="6">CENP-V/GFA domain-containing protein</fullName>
    </recommendedName>
</protein>
<dbReference type="InterPro" id="IPR006913">
    <property type="entry name" value="CENP-V/GFA"/>
</dbReference>
<accession>A0A177FJ40</accession>
<dbReference type="PANTHER" id="PTHR33337:SF40">
    <property type="entry name" value="CENP-V_GFA DOMAIN-CONTAINING PROTEIN-RELATED"/>
    <property type="match status" value="1"/>
</dbReference>
<keyword evidence="5" id="KW-0175">Coiled coil</keyword>
<dbReference type="Pfam" id="PF04828">
    <property type="entry name" value="GFA"/>
    <property type="match status" value="1"/>
</dbReference>
<dbReference type="Proteomes" id="UP000077002">
    <property type="component" value="Unassembled WGS sequence"/>
</dbReference>
<evidence type="ECO:0000256" key="2">
    <source>
        <dbReference type="ARBA" id="ARBA00022723"/>
    </source>
</evidence>
<evidence type="ECO:0000256" key="4">
    <source>
        <dbReference type="ARBA" id="ARBA00023239"/>
    </source>
</evidence>
<name>A0A177FJ40_9EURO</name>
<dbReference type="PANTHER" id="PTHR33337">
    <property type="entry name" value="GFA DOMAIN-CONTAINING PROTEIN"/>
    <property type="match status" value="1"/>
</dbReference>
<dbReference type="PROSITE" id="PS51257">
    <property type="entry name" value="PROKAR_LIPOPROTEIN"/>
    <property type="match status" value="1"/>
</dbReference>
<feature type="coiled-coil region" evidence="5">
    <location>
        <begin position="247"/>
        <end position="288"/>
    </location>
</feature>
<sequence length="447" mass="47972">MIKGSCACGRVQYETQAQPLGLTACHCVTCQRVSGGPYLGFVAIPASAVKWKQQPDIWYASDIAERGHCKSCGSAVFMRYFFEADRTEVTLGTVVGAEPALPALGAHIFLKDKAQYLVLADDGATRYDEFPEGFRDKIEQWRRQQQGREEGETVIPGEPAKAGRSLERALNKLAISNRSSASVSSLAGVNTHNAECESTGNGSNAVSRPVTPLINHSRPSTPSPRMSMDLGLATHLQADNEFLRGLVQQTQREKHALMDTIEALQAEKSQLNAQIENMSQERHALLTERDILHATIKKLQFPTGINPYIQGHSHIVPMRSPSATTFPSHNPWGAIGSGSRGTSTSPNGTPVDSPAIQPRSFSFAAPAAVGPVGSIPAHLAYNTGRMSMKSSSDTTLDTAIPTHGSVNGNGVERGNIKADAQLAENLVSSSMEGERLKDLLSSLGPSF</sequence>
<evidence type="ECO:0000256" key="1">
    <source>
        <dbReference type="ARBA" id="ARBA00005495"/>
    </source>
</evidence>
<gene>
    <name evidence="7" type="ORF">AYO21_01254</name>
</gene>
<evidence type="ECO:0000256" key="3">
    <source>
        <dbReference type="ARBA" id="ARBA00022833"/>
    </source>
</evidence>
<dbReference type="PROSITE" id="PS51891">
    <property type="entry name" value="CENP_V_GFA"/>
    <property type="match status" value="1"/>
</dbReference>
<evidence type="ECO:0000313" key="8">
    <source>
        <dbReference type="Proteomes" id="UP000077002"/>
    </source>
</evidence>